<reference evidence="2 3" key="1">
    <citation type="journal article" date="2016" name="Nat. Commun.">
        <title>Thousands of microbial genomes shed light on interconnected biogeochemical processes in an aquifer system.</title>
        <authorList>
            <person name="Anantharaman K."/>
            <person name="Brown C.T."/>
            <person name="Hug L.A."/>
            <person name="Sharon I."/>
            <person name="Castelle C.J."/>
            <person name="Probst A.J."/>
            <person name="Thomas B.C."/>
            <person name="Singh A."/>
            <person name="Wilkins M.J."/>
            <person name="Karaoz U."/>
            <person name="Brodie E.L."/>
            <person name="Williams K.H."/>
            <person name="Hubbard S.S."/>
            <person name="Banfield J.F."/>
        </authorList>
    </citation>
    <scope>NUCLEOTIDE SEQUENCE [LARGE SCALE GENOMIC DNA]</scope>
</reference>
<evidence type="ECO:0000313" key="2">
    <source>
        <dbReference type="EMBL" id="OGE80446.1"/>
    </source>
</evidence>
<dbReference type="AlphaFoldDB" id="A0A1F5NRZ4"/>
<accession>A0A1F5NRZ4</accession>
<dbReference type="Proteomes" id="UP000176233">
    <property type="component" value="Unassembled WGS sequence"/>
</dbReference>
<evidence type="ECO:0000256" key="1">
    <source>
        <dbReference type="SAM" id="MobiDB-lite"/>
    </source>
</evidence>
<feature type="compositionally biased region" description="Basic and acidic residues" evidence="1">
    <location>
        <begin position="34"/>
        <end position="45"/>
    </location>
</feature>
<proteinExistence type="predicted"/>
<evidence type="ECO:0000313" key="3">
    <source>
        <dbReference type="Proteomes" id="UP000176233"/>
    </source>
</evidence>
<dbReference type="EMBL" id="MFEJ01000012">
    <property type="protein sequence ID" value="OGE80446.1"/>
    <property type="molecule type" value="Genomic_DNA"/>
</dbReference>
<protein>
    <submittedName>
        <fullName evidence="2">Uncharacterized protein</fullName>
    </submittedName>
</protein>
<comment type="caution">
    <text evidence="2">The sequence shown here is derived from an EMBL/GenBank/DDBJ whole genome shotgun (WGS) entry which is preliminary data.</text>
</comment>
<name>A0A1F5NRZ4_9BACT</name>
<sequence length="90" mass="10281">MTKIINSKHQDHCEEPLLRSSFNLGGDEATLTLRLDRHPPERSVQERAGATAQTNPQWIKQSLAMDPCLDIKYLKFEFVSNFVLRASILL</sequence>
<organism evidence="2 3">
    <name type="scientific">Candidatus Doudnabacteria bacterium RIFCSPHIGHO2_01_FULL_45_18</name>
    <dbReference type="NCBI Taxonomy" id="1817823"/>
    <lineage>
        <taxon>Bacteria</taxon>
        <taxon>Candidatus Doudnaibacteriota</taxon>
    </lineage>
</organism>
<gene>
    <name evidence="2" type="ORF">A2660_03165</name>
</gene>
<feature type="region of interest" description="Disordered" evidence="1">
    <location>
        <begin position="33"/>
        <end position="54"/>
    </location>
</feature>